<keyword evidence="3" id="KW-0050">Antiport</keyword>
<dbReference type="NCBIfam" id="NF003716">
    <property type="entry name" value="PRK05326.1-3"/>
    <property type="match status" value="1"/>
</dbReference>
<keyword evidence="12" id="KW-1185">Reference proteome</keyword>
<evidence type="ECO:0000313" key="12">
    <source>
        <dbReference type="Proteomes" id="UP000294947"/>
    </source>
</evidence>
<evidence type="ECO:0000313" key="11">
    <source>
        <dbReference type="EMBL" id="TDD34931.1"/>
    </source>
</evidence>
<keyword evidence="8 9" id="KW-0472">Membrane</keyword>
<dbReference type="InterPro" id="IPR006153">
    <property type="entry name" value="Cation/H_exchanger_TM"/>
</dbReference>
<evidence type="ECO:0000256" key="1">
    <source>
        <dbReference type="ARBA" id="ARBA00004651"/>
    </source>
</evidence>
<feature type="transmembrane region" description="Helical" evidence="9">
    <location>
        <begin position="35"/>
        <end position="54"/>
    </location>
</feature>
<dbReference type="Gene3D" id="1.20.1530.20">
    <property type="match status" value="1"/>
</dbReference>
<protein>
    <submittedName>
        <fullName evidence="11">Potassium/proton antiporter</fullName>
    </submittedName>
</protein>
<dbReference type="NCBIfam" id="NF003715">
    <property type="entry name" value="PRK05326.1-2"/>
    <property type="match status" value="1"/>
</dbReference>
<comment type="subcellular location">
    <subcellularLocation>
        <location evidence="1">Cell membrane</location>
        <topology evidence="1">Multi-pass membrane protein</topology>
    </subcellularLocation>
</comment>
<keyword evidence="7" id="KW-0406">Ion transport</keyword>
<dbReference type="SUPFAM" id="SSF116726">
    <property type="entry name" value="TrkA C-terminal domain-like"/>
    <property type="match status" value="1"/>
</dbReference>
<feature type="transmembrane region" description="Helical" evidence="9">
    <location>
        <begin position="331"/>
        <end position="351"/>
    </location>
</feature>
<organism evidence="11 12">
    <name type="scientific">Saccharopolyspora elongata</name>
    <dbReference type="NCBI Taxonomy" id="2530387"/>
    <lineage>
        <taxon>Bacteria</taxon>
        <taxon>Bacillati</taxon>
        <taxon>Actinomycetota</taxon>
        <taxon>Actinomycetes</taxon>
        <taxon>Pseudonocardiales</taxon>
        <taxon>Pseudonocardiaceae</taxon>
        <taxon>Saccharopolyspora</taxon>
    </lineage>
</organism>
<dbReference type="PROSITE" id="PS51202">
    <property type="entry name" value="RCK_C"/>
    <property type="match status" value="1"/>
</dbReference>
<name>A0A4R4XTM6_9PSEU</name>
<dbReference type="GO" id="GO:0015297">
    <property type="term" value="F:antiporter activity"/>
    <property type="evidence" value="ECO:0007669"/>
    <property type="project" value="UniProtKB-KW"/>
</dbReference>
<feature type="transmembrane region" description="Helical" evidence="9">
    <location>
        <begin position="212"/>
        <end position="234"/>
    </location>
</feature>
<feature type="transmembrane region" description="Helical" evidence="9">
    <location>
        <begin position="184"/>
        <end position="205"/>
    </location>
</feature>
<evidence type="ECO:0000256" key="8">
    <source>
        <dbReference type="ARBA" id="ARBA00023136"/>
    </source>
</evidence>
<dbReference type="PANTHER" id="PTHR32507:SF7">
    <property type="entry name" value="K(+)_H(+) ANTIPORTER NHAP2"/>
    <property type="match status" value="1"/>
</dbReference>
<dbReference type="Proteomes" id="UP000294947">
    <property type="component" value="Unassembled WGS sequence"/>
</dbReference>
<dbReference type="GO" id="GO:1902600">
    <property type="term" value="P:proton transmembrane transport"/>
    <property type="evidence" value="ECO:0007669"/>
    <property type="project" value="InterPro"/>
</dbReference>
<dbReference type="InterPro" id="IPR038770">
    <property type="entry name" value="Na+/solute_symporter_sf"/>
</dbReference>
<gene>
    <name evidence="11" type="ORF">E1288_43840</name>
</gene>
<dbReference type="RefSeq" id="WP_132494944.1">
    <property type="nucleotide sequence ID" value="NZ_SMKW01000134.1"/>
</dbReference>
<dbReference type="PANTHER" id="PTHR32507">
    <property type="entry name" value="NA(+)/H(+) ANTIPORTER 1"/>
    <property type="match status" value="1"/>
</dbReference>
<evidence type="ECO:0000256" key="3">
    <source>
        <dbReference type="ARBA" id="ARBA00022449"/>
    </source>
</evidence>
<evidence type="ECO:0000256" key="5">
    <source>
        <dbReference type="ARBA" id="ARBA00022692"/>
    </source>
</evidence>
<accession>A0A4R4XTM6</accession>
<reference evidence="11 12" key="1">
    <citation type="submission" date="2019-03" db="EMBL/GenBank/DDBJ databases">
        <title>Draft genome sequences of novel Actinobacteria.</title>
        <authorList>
            <person name="Sahin N."/>
            <person name="Ay H."/>
            <person name="Saygin H."/>
        </authorList>
    </citation>
    <scope>NUCLEOTIDE SEQUENCE [LARGE SCALE GENOMIC DNA]</scope>
    <source>
        <strain evidence="11 12">7K502</strain>
    </source>
</reference>
<feature type="transmembrane region" description="Helical" evidence="9">
    <location>
        <begin position="60"/>
        <end position="79"/>
    </location>
</feature>
<feature type="transmembrane region" description="Helical" evidence="9">
    <location>
        <begin position="363"/>
        <end position="383"/>
    </location>
</feature>
<dbReference type="Pfam" id="PF00999">
    <property type="entry name" value="Na_H_Exchanger"/>
    <property type="match status" value="1"/>
</dbReference>
<dbReference type="AlphaFoldDB" id="A0A4R4XTM6"/>
<evidence type="ECO:0000256" key="7">
    <source>
        <dbReference type="ARBA" id="ARBA00023065"/>
    </source>
</evidence>
<feature type="transmembrane region" description="Helical" evidence="9">
    <location>
        <begin position="120"/>
        <end position="140"/>
    </location>
</feature>
<feature type="transmembrane region" description="Helical" evidence="9">
    <location>
        <begin position="270"/>
        <end position="287"/>
    </location>
</feature>
<keyword evidence="4" id="KW-1003">Cell membrane</keyword>
<feature type="transmembrane region" description="Helical" evidence="9">
    <location>
        <begin position="240"/>
        <end position="258"/>
    </location>
</feature>
<keyword evidence="2" id="KW-0813">Transport</keyword>
<dbReference type="GO" id="GO:0005886">
    <property type="term" value="C:plasma membrane"/>
    <property type="evidence" value="ECO:0007669"/>
    <property type="project" value="UniProtKB-SubCell"/>
</dbReference>
<proteinExistence type="predicted"/>
<feature type="transmembrane region" description="Helical" evidence="9">
    <location>
        <begin position="299"/>
        <end position="322"/>
    </location>
</feature>
<sequence length="498" mass="52119">MSLQQLYVMLLAGGLVLLAGIVATRVAHRMGLPSLVLFLVLGVLLGEDVLGIEFDDAQLAQNLGTAALAIILVEGGLTTQWSDVRWLLAPAGLLATVGVGISVVGTAAGAHLLLGMDWQLALLLGAIVSSTDAAAVFSVLRVLPLPRRVAGLLEAESGFNDAPTVILVLLFSTTPLHLEPGSAAANLLYQLVAGTAIGLAIGWLGAASLPRVALPASGLYPLAIFGLGMVAFAAAGAAQASGFIAAYLAGVVLANSGLPRRAATRSFAEGLGWLAQIGLFVLLGLLVTPSELPQEALPALVIGLVLLLAARPLSVVVSLLGFRVPWREQAFLSWAGLRGAVPIVLATFPTVQGVPDSDRVLDIVFVLVVVFTLVQGPSLRPLARRMGLIPREAAREIQVEAAPLDVLGAELLTMTVPAGSALHGVSIRELRLPNPSMITLFIRSGHTFVPEPATRLEVGDELLIVTTPAQREATERRLRAVSRRGRLTHWFGEYGDPD</sequence>
<feature type="transmembrane region" description="Helical" evidence="9">
    <location>
        <begin position="91"/>
        <end position="114"/>
    </location>
</feature>
<dbReference type="GO" id="GO:0008324">
    <property type="term" value="F:monoatomic cation transmembrane transporter activity"/>
    <property type="evidence" value="ECO:0007669"/>
    <property type="project" value="InterPro"/>
</dbReference>
<evidence type="ECO:0000256" key="2">
    <source>
        <dbReference type="ARBA" id="ARBA00022448"/>
    </source>
</evidence>
<dbReference type="InterPro" id="IPR006037">
    <property type="entry name" value="RCK_C"/>
</dbReference>
<keyword evidence="5 9" id="KW-0812">Transmembrane</keyword>
<dbReference type="GO" id="GO:0006813">
    <property type="term" value="P:potassium ion transport"/>
    <property type="evidence" value="ECO:0007669"/>
    <property type="project" value="InterPro"/>
</dbReference>
<dbReference type="EMBL" id="SMKW01000134">
    <property type="protein sequence ID" value="TDD34931.1"/>
    <property type="molecule type" value="Genomic_DNA"/>
</dbReference>
<dbReference type="Gene3D" id="3.30.70.1450">
    <property type="entry name" value="Regulator of K+ conductance, C-terminal domain"/>
    <property type="match status" value="1"/>
</dbReference>
<evidence type="ECO:0000259" key="10">
    <source>
        <dbReference type="PROSITE" id="PS51202"/>
    </source>
</evidence>
<dbReference type="InterPro" id="IPR036721">
    <property type="entry name" value="RCK_C_sf"/>
</dbReference>
<dbReference type="OrthoDB" id="9810759at2"/>
<evidence type="ECO:0000256" key="4">
    <source>
        <dbReference type="ARBA" id="ARBA00022475"/>
    </source>
</evidence>
<comment type="caution">
    <text evidence="11">The sequence shown here is derived from an EMBL/GenBank/DDBJ whole genome shotgun (WGS) entry which is preliminary data.</text>
</comment>
<feature type="domain" description="RCK C-terminal" evidence="10">
    <location>
        <begin position="399"/>
        <end position="480"/>
    </location>
</feature>
<evidence type="ECO:0000256" key="6">
    <source>
        <dbReference type="ARBA" id="ARBA00022989"/>
    </source>
</evidence>
<dbReference type="Pfam" id="PF02080">
    <property type="entry name" value="TrkA_C"/>
    <property type="match status" value="1"/>
</dbReference>
<keyword evidence="6 9" id="KW-1133">Transmembrane helix</keyword>
<feature type="transmembrane region" description="Helical" evidence="9">
    <location>
        <begin position="6"/>
        <end position="23"/>
    </location>
</feature>
<evidence type="ECO:0000256" key="9">
    <source>
        <dbReference type="SAM" id="Phobius"/>
    </source>
</evidence>